<protein>
    <submittedName>
        <fullName evidence="1">Oidioi.mRNA.OKI2018_I69.chr1.g850.t1.cds</fullName>
    </submittedName>
</protein>
<reference evidence="1 2" key="1">
    <citation type="submission" date="2021-04" db="EMBL/GenBank/DDBJ databases">
        <authorList>
            <person name="Bliznina A."/>
        </authorList>
    </citation>
    <scope>NUCLEOTIDE SEQUENCE [LARGE SCALE GENOMIC DNA]</scope>
</reference>
<accession>A0ABN7SQE5</accession>
<dbReference type="EMBL" id="OU015566">
    <property type="protein sequence ID" value="CAG5103610.1"/>
    <property type="molecule type" value="Genomic_DNA"/>
</dbReference>
<evidence type="ECO:0000313" key="1">
    <source>
        <dbReference type="EMBL" id="CAG5103610.1"/>
    </source>
</evidence>
<name>A0ABN7SQE5_OIKDI</name>
<dbReference type="Proteomes" id="UP001158576">
    <property type="component" value="Chromosome 1"/>
</dbReference>
<keyword evidence="2" id="KW-1185">Reference proteome</keyword>
<sequence length="356" mass="40330">MDKFAKYKIVDQGGQQPSYLKSFLVQTSSSAGLEGIEWESPVTVSCQIKCSKTTSRKSSFESNTSEDFSQITPFVAPAALEKAPEKADTSDFPSENFSYKSSERPVFARPLQISRPSVPVLQESNRALPAEFSDLGVLKKCKVRKRNLEEKVPLGGSRWSSSIHLYENVERKENENTVIYKEDSKVEPLPLAPEIPVEEEGRYHSDVVINNHEEITRASSDSNKIPSTIYRFEIKTAKKFFSNSVTQATLVILNEDNDRLEFFLTNEKHLKKREKGEPIALDGIYANQRNEYSFEVVDSFGKISQLNLDLAKNLSVEYIRLYEFEDSVKFTEIPISFGGKQKLYKGVNSFPVLTAF</sequence>
<proteinExistence type="predicted"/>
<organism evidence="1 2">
    <name type="scientific">Oikopleura dioica</name>
    <name type="common">Tunicate</name>
    <dbReference type="NCBI Taxonomy" id="34765"/>
    <lineage>
        <taxon>Eukaryota</taxon>
        <taxon>Metazoa</taxon>
        <taxon>Chordata</taxon>
        <taxon>Tunicata</taxon>
        <taxon>Appendicularia</taxon>
        <taxon>Copelata</taxon>
        <taxon>Oikopleuridae</taxon>
        <taxon>Oikopleura</taxon>
    </lineage>
</organism>
<evidence type="ECO:0000313" key="2">
    <source>
        <dbReference type="Proteomes" id="UP001158576"/>
    </source>
</evidence>
<gene>
    <name evidence="1" type="ORF">OKIOD_LOCUS9615</name>
</gene>